<evidence type="ECO:0000256" key="4">
    <source>
        <dbReference type="ARBA" id="ARBA00022989"/>
    </source>
</evidence>
<sequence>MSLHLWLAFALAALALSLTPGPNALLALDHGARFGPQRALFTVAGAALAMVGMVAASLIGLGAVLAASETLFTALRLIGAGYLIWLGWRLWRAPGFAGRTAGAARVLPPRHRLFAQGFAVMVSNPKTLLFFTLFLPGFIDPGAPFWPQAITLGLTLAVIEAAVELALAIGARRLAPWLAAHARGFNRTMAAGFAAIGLALAAGARN</sequence>
<keyword evidence="5 6" id="KW-0472">Membrane</keyword>
<proteinExistence type="predicted"/>
<evidence type="ECO:0000256" key="5">
    <source>
        <dbReference type="ARBA" id="ARBA00023136"/>
    </source>
</evidence>
<feature type="transmembrane region" description="Helical" evidence="6">
    <location>
        <begin position="145"/>
        <end position="167"/>
    </location>
</feature>
<organism evidence="7 8">
    <name type="scientific">Phaeovulum vinaykumarii</name>
    <dbReference type="NCBI Taxonomy" id="407234"/>
    <lineage>
        <taxon>Bacteria</taxon>
        <taxon>Pseudomonadati</taxon>
        <taxon>Pseudomonadota</taxon>
        <taxon>Alphaproteobacteria</taxon>
        <taxon>Rhodobacterales</taxon>
        <taxon>Paracoccaceae</taxon>
        <taxon>Phaeovulum</taxon>
    </lineage>
</organism>
<feature type="transmembrane region" description="Helical" evidence="6">
    <location>
        <begin position="188"/>
        <end position="204"/>
    </location>
</feature>
<gene>
    <name evidence="7" type="ORF">SAMN05421795_10578</name>
</gene>
<dbReference type="PIRSF" id="PIRSF006324">
    <property type="entry name" value="LeuE"/>
    <property type="match status" value="1"/>
</dbReference>
<evidence type="ECO:0000256" key="2">
    <source>
        <dbReference type="ARBA" id="ARBA00022475"/>
    </source>
</evidence>
<evidence type="ECO:0000313" key="7">
    <source>
        <dbReference type="EMBL" id="SIS80102.1"/>
    </source>
</evidence>
<dbReference type="PANTHER" id="PTHR30086:SF20">
    <property type="entry name" value="ARGININE EXPORTER PROTEIN ARGO-RELATED"/>
    <property type="match status" value="1"/>
</dbReference>
<feature type="transmembrane region" description="Helical" evidence="6">
    <location>
        <begin position="43"/>
        <end position="67"/>
    </location>
</feature>
<dbReference type="GO" id="GO:0005886">
    <property type="term" value="C:plasma membrane"/>
    <property type="evidence" value="ECO:0007669"/>
    <property type="project" value="UniProtKB-SubCell"/>
</dbReference>
<dbReference type="GO" id="GO:0015171">
    <property type="term" value="F:amino acid transmembrane transporter activity"/>
    <property type="evidence" value="ECO:0007669"/>
    <property type="project" value="TreeGrafter"/>
</dbReference>
<keyword evidence="4 6" id="KW-1133">Transmembrane helix</keyword>
<name>A0A1N7M226_9RHOB</name>
<dbReference type="PANTHER" id="PTHR30086">
    <property type="entry name" value="ARGININE EXPORTER PROTEIN ARGO"/>
    <property type="match status" value="1"/>
</dbReference>
<evidence type="ECO:0000313" key="8">
    <source>
        <dbReference type="Proteomes" id="UP000186098"/>
    </source>
</evidence>
<dbReference type="Proteomes" id="UP000186098">
    <property type="component" value="Unassembled WGS sequence"/>
</dbReference>
<feature type="transmembrane region" description="Helical" evidence="6">
    <location>
        <begin position="113"/>
        <end position="139"/>
    </location>
</feature>
<dbReference type="AlphaFoldDB" id="A0A1N7M226"/>
<dbReference type="OrthoDB" id="9804822at2"/>
<reference evidence="8" key="1">
    <citation type="submission" date="2017-01" db="EMBL/GenBank/DDBJ databases">
        <authorList>
            <person name="Varghese N."/>
            <person name="Submissions S."/>
        </authorList>
    </citation>
    <scope>NUCLEOTIDE SEQUENCE [LARGE SCALE GENOMIC DNA]</scope>
    <source>
        <strain evidence="8">DSM 18714</strain>
    </source>
</reference>
<dbReference type="InterPro" id="IPR001123">
    <property type="entry name" value="LeuE-type"/>
</dbReference>
<protein>
    <submittedName>
        <fullName evidence="7">Threonine/homoserine/homoserine lactone efflux protein</fullName>
    </submittedName>
</protein>
<evidence type="ECO:0000256" key="3">
    <source>
        <dbReference type="ARBA" id="ARBA00022692"/>
    </source>
</evidence>
<dbReference type="STRING" id="407234.SAMN05421795_10578"/>
<evidence type="ECO:0000256" key="6">
    <source>
        <dbReference type="SAM" id="Phobius"/>
    </source>
</evidence>
<dbReference type="RefSeq" id="WP_076366084.1">
    <property type="nucleotide sequence ID" value="NZ_FTOM01000005.1"/>
</dbReference>
<keyword evidence="2" id="KW-1003">Cell membrane</keyword>
<accession>A0A1N7M226</accession>
<dbReference type="Pfam" id="PF01810">
    <property type="entry name" value="LysE"/>
    <property type="match status" value="1"/>
</dbReference>
<keyword evidence="8" id="KW-1185">Reference proteome</keyword>
<evidence type="ECO:0000256" key="1">
    <source>
        <dbReference type="ARBA" id="ARBA00004651"/>
    </source>
</evidence>
<comment type="subcellular location">
    <subcellularLocation>
        <location evidence="1">Cell membrane</location>
        <topology evidence="1">Multi-pass membrane protein</topology>
    </subcellularLocation>
</comment>
<keyword evidence="3 6" id="KW-0812">Transmembrane</keyword>
<dbReference type="EMBL" id="FTOM01000005">
    <property type="protein sequence ID" value="SIS80102.1"/>
    <property type="molecule type" value="Genomic_DNA"/>
</dbReference>